<name>A0ABQ4AV85_9ACTN</name>
<sequence length="338" mass="36199">MAAAALPQWMASPQRVVRQARKLSVVAATVCAVTIHEFVTTFADLPVVQSEDGPDPVDPAAVAWRVEMEDFEASEEEFAAAFERMLARSGPAGPTALIIGEWGCAYDTAFPIRILLDNAARLTGLRALFIGEMSYEQCEISWIHHSDITPLLTTFPALERLQLRGADGLELSPVRHESLRALVFQSGGLPASVIRAIGASDLPGLTHLELWLGVANYGGDARAEDLEPILAGRSLPALTHLGLRNAEIAEELAAAVAAAPVVSRLTSLDLSLGVLGDAGAASLLAGQPLTHLESLDLHHHFMSPEMAQRVVDDLPGVTVDVSDPQKEERWGRYTAVAE</sequence>
<dbReference type="InterPro" id="IPR047722">
    <property type="entry name" value="STM4015-like"/>
</dbReference>
<protein>
    <recommendedName>
        <fullName evidence="3">CalU1</fullName>
    </recommendedName>
</protein>
<proteinExistence type="predicted"/>
<keyword evidence="2" id="KW-1185">Reference proteome</keyword>
<accession>A0ABQ4AV85</accession>
<dbReference type="Gene3D" id="3.80.10.10">
    <property type="entry name" value="Ribonuclease Inhibitor"/>
    <property type="match status" value="1"/>
</dbReference>
<evidence type="ECO:0008006" key="3">
    <source>
        <dbReference type="Google" id="ProtNLM"/>
    </source>
</evidence>
<dbReference type="SUPFAM" id="SSF52047">
    <property type="entry name" value="RNI-like"/>
    <property type="match status" value="1"/>
</dbReference>
<dbReference type="InterPro" id="IPR032675">
    <property type="entry name" value="LRR_dom_sf"/>
</dbReference>
<reference evidence="1 2" key="1">
    <citation type="submission" date="2021-01" db="EMBL/GenBank/DDBJ databases">
        <title>Whole genome shotgun sequence of Actinoplanes lobatus NBRC 12513.</title>
        <authorList>
            <person name="Komaki H."/>
            <person name="Tamura T."/>
        </authorList>
    </citation>
    <scope>NUCLEOTIDE SEQUENCE [LARGE SCALE GENOMIC DNA]</scope>
    <source>
        <strain evidence="1 2">NBRC 12513</strain>
    </source>
</reference>
<evidence type="ECO:0000313" key="2">
    <source>
        <dbReference type="Proteomes" id="UP000631312"/>
    </source>
</evidence>
<gene>
    <name evidence="1" type="ORF">Alo02nite_78000</name>
</gene>
<organism evidence="1 2">
    <name type="scientific">Actinoplanes lobatus</name>
    <dbReference type="NCBI Taxonomy" id="113568"/>
    <lineage>
        <taxon>Bacteria</taxon>
        <taxon>Bacillati</taxon>
        <taxon>Actinomycetota</taxon>
        <taxon>Actinomycetes</taxon>
        <taxon>Micromonosporales</taxon>
        <taxon>Micromonosporaceae</taxon>
        <taxon>Actinoplanes</taxon>
    </lineage>
</organism>
<dbReference type="NCBIfam" id="NF038076">
    <property type="entry name" value="fam_STM4015"/>
    <property type="match status" value="1"/>
</dbReference>
<comment type="caution">
    <text evidence="1">The sequence shown here is derived from an EMBL/GenBank/DDBJ whole genome shotgun (WGS) entry which is preliminary data.</text>
</comment>
<dbReference type="Proteomes" id="UP000631312">
    <property type="component" value="Unassembled WGS sequence"/>
</dbReference>
<evidence type="ECO:0000313" key="1">
    <source>
        <dbReference type="EMBL" id="GIE44902.1"/>
    </source>
</evidence>
<dbReference type="EMBL" id="BOMP01000144">
    <property type="protein sequence ID" value="GIE44902.1"/>
    <property type="molecule type" value="Genomic_DNA"/>
</dbReference>